<feature type="transmembrane region" description="Helical" evidence="1">
    <location>
        <begin position="126"/>
        <end position="142"/>
    </location>
</feature>
<dbReference type="Proteomes" id="UP000306102">
    <property type="component" value="Unassembled WGS sequence"/>
</dbReference>
<keyword evidence="1" id="KW-0472">Membrane</keyword>
<feature type="transmembrane region" description="Helical" evidence="1">
    <location>
        <begin position="95"/>
        <end position="114"/>
    </location>
</feature>
<dbReference type="AlphaFoldDB" id="A0A4S4F0F4"/>
<name>A0A4S4F0F4_CAMSN</name>
<dbReference type="Pfam" id="PF13968">
    <property type="entry name" value="DUF4220"/>
    <property type="match status" value="1"/>
</dbReference>
<feature type="transmembrane region" description="Helical" evidence="1">
    <location>
        <begin position="54"/>
        <end position="75"/>
    </location>
</feature>
<comment type="caution">
    <text evidence="3">The sequence shown here is derived from an EMBL/GenBank/DDBJ whole genome shotgun (WGS) entry which is preliminary data.</text>
</comment>
<reference evidence="3 4" key="1">
    <citation type="journal article" date="2018" name="Proc. Natl. Acad. Sci. U.S.A.">
        <title>Draft genome sequence of Camellia sinensis var. sinensis provides insights into the evolution of the tea genome and tea quality.</title>
        <authorList>
            <person name="Wei C."/>
            <person name="Yang H."/>
            <person name="Wang S."/>
            <person name="Zhao J."/>
            <person name="Liu C."/>
            <person name="Gao L."/>
            <person name="Xia E."/>
            <person name="Lu Y."/>
            <person name="Tai Y."/>
            <person name="She G."/>
            <person name="Sun J."/>
            <person name="Cao H."/>
            <person name="Tong W."/>
            <person name="Gao Q."/>
            <person name="Li Y."/>
            <person name="Deng W."/>
            <person name="Jiang X."/>
            <person name="Wang W."/>
            <person name="Chen Q."/>
            <person name="Zhang S."/>
            <person name="Li H."/>
            <person name="Wu J."/>
            <person name="Wang P."/>
            <person name="Li P."/>
            <person name="Shi C."/>
            <person name="Zheng F."/>
            <person name="Jian J."/>
            <person name="Huang B."/>
            <person name="Shan D."/>
            <person name="Shi M."/>
            <person name="Fang C."/>
            <person name="Yue Y."/>
            <person name="Li F."/>
            <person name="Li D."/>
            <person name="Wei S."/>
            <person name="Han B."/>
            <person name="Jiang C."/>
            <person name="Yin Y."/>
            <person name="Xia T."/>
            <person name="Zhang Z."/>
            <person name="Bennetzen J.L."/>
            <person name="Zhao S."/>
            <person name="Wan X."/>
        </authorList>
    </citation>
    <scope>NUCLEOTIDE SEQUENCE [LARGE SCALE GENOMIC DNA]</scope>
    <source>
        <strain evidence="4">cv. Shuchazao</strain>
        <tissue evidence="3">Leaf</tissue>
    </source>
</reference>
<accession>A0A4S4F0F4</accession>
<keyword evidence="1" id="KW-1133">Transmembrane helix</keyword>
<dbReference type="Pfam" id="PF04578">
    <property type="entry name" value="DUF594"/>
    <property type="match status" value="1"/>
</dbReference>
<feature type="transmembrane region" description="Helical" evidence="1">
    <location>
        <begin position="274"/>
        <end position="298"/>
    </location>
</feature>
<gene>
    <name evidence="3" type="ORF">TEA_025372</name>
</gene>
<dbReference type="InterPro" id="IPR007658">
    <property type="entry name" value="DUF594"/>
</dbReference>
<evidence type="ECO:0000256" key="1">
    <source>
        <dbReference type="SAM" id="Phobius"/>
    </source>
</evidence>
<keyword evidence="1" id="KW-0812">Transmembrane</keyword>
<proteinExistence type="predicted"/>
<dbReference type="PANTHER" id="PTHR31325">
    <property type="entry name" value="OS01G0798800 PROTEIN-RELATED"/>
    <property type="match status" value="1"/>
</dbReference>
<evidence type="ECO:0000313" key="4">
    <source>
        <dbReference type="Proteomes" id="UP000306102"/>
    </source>
</evidence>
<dbReference type="STRING" id="542762.A0A4S4F0F4"/>
<evidence type="ECO:0000259" key="2">
    <source>
        <dbReference type="Pfam" id="PF13968"/>
    </source>
</evidence>
<protein>
    <recommendedName>
        <fullName evidence="2">DUF4220 domain-containing protein</fullName>
    </recommendedName>
</protein>
<evidence type="ECO:0000313" key="3">
    <source>
        <dbReference type="EMBL" id="THG22888.1"/>
    </source>
</evidence>
<organism evidence="3 4">
    <name type="scientific">Camellia sinensis var. sinensis</name>
    <name type="common">China tea</name>
    <dbReference type="NCBI Taxonomy" id="542762"/>
    <lineage>
        <taxon>Eukaryota</taxon>
        <taxon>Viridiplantae</taxon>
        <taxon>Streptophyta</taxon>
        <taxon>Embryophyta</taxon>
        <taxon>Tracheophyta</taxon>
        <taxon>Spermatophyta</taxon>
        <taxon>Magnoliopsida</taxon>
        <taxon>eudicotyledons</taxon>
        <taxon>Gunneridae</taxon>
        <taxon>Pentapetalae</taxon>
        <taxon>asterids</taxon>
        <taxon>Ericales</taxon>
        <taxon>Theaceae</taxon>
        <taxon>Camellia</taxon>
    </lineage>
</organism>
<keyword evidence="4" id="KW-1185">Reference proteome</keyword>
<dbReference type="InterPro" id="IPR025315">
    <property type="entry name" value="DUF4220"/>
</dbReference>
<sequence length="672" mass="77704">MPCIRTCMYGRGRAELRKRWDHWDLRALVVCILLTQLYLHVFGRLRRKSTMGMMIVTIVWLIYLLSDLFATLALGKLSKLQGNDQDIDAVNLLKGLWAPIILFFLGGPDTMTILRLEENQMWLKHLTGLLTLGLRTVYITYLTWDRTYVFYLLTLLLLFPGLLKYGERVWVIKSRAMEKYEGFVELDQSTISKFSNAQALRPNGKLVLQAYSYLHILKPHALNYEPDRSELEKLVKEFHELVVERGSVHNTFKLIEIELGLMYDMLFSKIGTIFTLWGSILRFISMSCIVVVLTLLVIKLKNPLKPPADLHIDLPITITLLAGALLLEIAGVLEQLGSDWAIVWACKHYPSKLVTPIFDLHELPIFKSKRWSELMGQFSLLNFCIKKKSKMFNDIVEHFCGREKMLARFCLPSSPIHPSLKELIINQLQQKAKHISEVETSQVSTMKISEWTLGSYGYLDEFKWIIDLEFEESIVVWHVATDVCYHSELEGSRLVTDEIEATKTLSYYMMYLLFICRSGLPFCNNDAKVLQAYTKVKKFFEARESASSKVEPYKLLLQRELVSDNVTINNIHKLVRSLMDKENRWKIMSNVWVEMLCYAASHCPVKNHVQELRRGGQFVTHVWLLLMHFGVRKRSEGITFQPTTDPKQFDRGMRDLVGGLAKVGREIMDQGN</sequence>
<feature type="transmembrane region" description="Helical" evidence="1">
    <location>
        <begin position="148"/>
        <end position="165"/>
    </location>
</feature>
<feature type="domain" description="DUF4220" evidence="2">
    <location>
        <begin position="60"/>
        <end position="383"/>
    </location>
</feature>
<dbReference type="EMBL" id="SDRB02000628">
    <property type="protein sequence ID" value="THG22888.1"/>
    <property type="molecule type" value="Genomic_DNA"/>
</dbReference>